<name>A0A6I4P2Y0_9MICO</name>
<dbReference type="RefSeq" id="WP_160422995.1">
    <property type="nucleotide sequence ID" value="NZ_WSTA01000010.1"/>
</dbReference>
<dbReference type="EMBL" id="WSTA01000010">
    <property type="protein sequence ID" value="MWB97647.1"/>
    <property type="molecule type" value="Genomic_DNA"/>
</dbReference>
<protein>
    <submittedName>
        <fullName evidence="3">DUF4143 domain-containing protein</fullName>
    </submittedName>
</protein>
<dbReference type="Pfam" id="PF13635">
    <property type="entry name" value="DUF4143"/>
    <property type="match status" value="1"/>
</dbReference>
<evidence type="ECO:0000259" key="1">
    <source>
        <dbReference type="Pfam" id="PF13173"/>
    </source>
</evidence>
<dbReference type="InterPro" id="IPR025420">
    <property type="entry name" value="DUF4143"/>
</dbReference>
<evidence type="ECO:0000313" key="3">
    <source>
        <dbReference type="EMBL" id="MWB97647.1"/>
    </source>
</evidence>
<dbReference type="InterPro" id="IPR027417">
    <property type="entry name" value="P-loop_NTPase"/>
</dbReference>
<dbReference type="AlphaFoldDB" id="A0A6I4P2Y0"/>
<dbReference type="InterPro" id="IPR041682">
    <property type="entry name" value="AAA_14"/>
</dbReference>
<evidence type="ECO:0000313" key="4">
    <source>
        <dbReference type="Proteomes" id="UP000438182"/>
    </source>
</evidence>
<dbReference type="Pfam" id="PF13173">
    <property type="entry name" value="AAA_14"/>
    <property type="match status" value="1"/>
</dbReference>
<feature type="domain" description="AAA" evidence="1">
    <location>
        <begin position="22"/>
        <end position="132"/>
    </location>
</feature>
<dbReference type="Proteomes" id="UP000438182">
    <property type="component" value="Unassembled WGS sequence"/>
</dbReference>
<comment type="caution">
    <text evidence="3">The sequence shown here is derived from an EMBL/GenBank/DDBJ whole genome shotgun (WGS) entry which is preliminary data.</text>
</comment>
<reference evidence="3 4" key="1">
    <citation type="submission" date="2019-12" db="EMBL/GenBank/DDBJ databases">
        <authorList>
            <person name="Kim Y.S."/>
        </authorList>
    </citation>
    <scope>NUCLEOTIDE SEQUENCE [LARGE SCALE GENOMIC DNA]</scope>
    <source>
        <strain evidence="3 4">MMS17-SY077</strain>
    </source>
</reference>
<feature type="domain" description="DUF4143" evidence="2">
    <location>
        <begin position="196"/>
        <end position="373"/>
    </location>
</feature>
<sequence length="425" mass="45760">MVDYLPRIIDGELDELLPGLAAIALDGPRGVGKSETARRRAGTFFAVDESDTAQILASDFGLIDRSTTPVVLDEWQRLPELWDRVRRSVDHDPYAGGRFLLTGSAAPPADVPLHSGAGRIVSLRMRPLSFAERSIETPTVSLAALLGGEASIEGQTDIGVQTYVDEILASGFPGIRGLAPRLQRNRLDGYLANIAERELPELGTRVRRPGTLFGWLRAYAAATASTASYNAILDAATPGEDQKPAKTTTIAYRDALAKLWLLDPVDAWSPLANPFTRLAGAPKHFLADPALAARLLDLDADSLLGARGVAPLGPQPGPMLGRLFEALAALSIQTYAQAAEARVGHLRTRNGDREIDFIVHRGDHRIVAVGVKLAAGVDDKDVRHLNWLHAELGDRVTERVILTTGQYAYRRPDGVAVVPLALLGP</sequence>
<gene>
    <name evidence="3" type="ORF">GB864_03625</name>
</gene>
<proteinExistence type="predicted"/>
<accession>A0A6I4P2Y0</accession>
<evidence type="ECO:0000259" key="2">
    <source>
        <dbReference type="Pfam" id="PF13635"/>
    </source>
</evidence>
<dbReference type="PANTHER" id="PTHR43566">
    <property type="entry name" value="CONSERVED PROTEIN"/>
    <property type="match status" value="1"/>
</dbReference>
<dbReference type="SUPFAM" id="SSF52540">
    <property type="entry name" value="P-loop containing nucleoside triphosphate hydrolases"/>
    <property type="match status" value="1"/>
</dbReference>
<organism evidence="3 4">
    <name type="scientific">Agromyces seonyuensis</name>
    <dbReference type="NCBI Taxonomy" id="2662446"/>
    <lineage>
        <taxon>Bacteria</taxon>
        <taxon>Bacillati</taxon>
        <taxon>Actinomycetota</taxon>
        <taxon>Actinomycetes</taxon>
        <taxon>Micrococcales</taxon>
        <taxon>Microbacteriaceae</taxon>
        <taxon>Agromyces</taxon>
    </lineage>
</organism>
<keyword evidence="4" id="KW-1185">Reference proteome</keyword>
<dbReference type="PANTHER" id="PTHR43566:SF2">
    <property type="entry name" value="DUF4143 DOMAIN-CONTAINING PROTEIN"/>
    <property type="match status" value="1"/>
</dbReference>